<evidence type="ECO:0000256" key="5">
    <source>
        <dbReference type="ARBA" id="ARBA00023157"/>
    </source>
</evidence>
<dbReference type="PANTHER" id="PTHR11857:SF46">
    <property type="entry name" value="GENERAL ODORANT-BINDING PROTEIN 99A-RELATED"/>
    <property type="match status" value="1"/>
</dbReference>
<organism evidence="6 7">
    <name type="scientific">Aedes albopictus</name>
    <name type="common">Asian tiger mosquito</name>
    <name type="synonym">Stegomyia albopicta</name>
    <dbReference type="NCBI Taxonomy" id="7160"/>
    <lineage>
        <taxon>Eukaryota</taxon>
        <taxon>Metazoa</taxon>
        <taxon>Ecdysozoa</taxon>
        <taxon>Arthropoda</taxon>
        <taxon>Hexapoda</taxon>
        <taxon>Insecta</taxon>
        <taxon>Pterygota</taxon>
        <taxon>Neoptera</taxon>
        <taxon>Endopterygota</taxon>
        <taxon>Diptera</taxon>
        <taxon>Nematocera</taxon>
        <taxon>Culicoidea</taxon>
        <taxon>Culicidae</taxon>
        <taxon>Culicinae</taxon>
        <taxon>Aedini</taxon>
        <taxon>Aedes</taxon>
        <taxon>Stegomyia</taxon>
    </lineage>
</organism>
<reference evidence="6" key="2">
    <citation type="submission" date="2025-05" db="UniProtKB">
        <authorList>
            <consortium name="EnsemblMetazoa"/>
        </authorList>
    </citation>
    <scope>IDENTIFICATION</scope>
    <source>
        <strain evidence="6">Foshan</strain>
    </source>
</reference>
<keyword evidence="3" id="KW-0964">Secreted</keyword>
<evidence type="ECO:0000256" key="2">
    <source>
        <dbReference type="ARBA" id="ARBA00008098"/>
    </source>
</evidence>
<dbReference type="SUPFAM" id="SSF47565">
    <property type="entry name" value="Insect pheromone/odorant-binding proteins"/>
    <property type="match status" value="1"/>
</dbReference>
<comment type="subcellular location">
    <subcellularLocation>
        <location evidence="1">Secreted</location>
    </subcellularLocation>
</comment>
<dbReference type="SMART" id="SM00708">
    <property type="entry name" value="PhBP"/>
    <property type="match status" value="1"/>
</dbReference>
<comment type="similarity">
    <text evidence="2">Belongs to the PBP/GOBP family.</text>
</comment>
<evidence type="ECO:0000256" key="4">
    <source>
        <dbReference type="ARBA" id="ARBA00022729"/>
    </source>
</evidence>
<dbReference type="InterPro" id="IPR036728">
    <property type="entry name" value="PBP_GOBP_sf"/>
</dbReference>
<dbReference type="Proteomes" id="UP000069940">
    <property type="component" value="Unassembled WGS sequence"/>
</dbReference>
<dbReference type="PANTHER" id="PTHR11857">
    <property type="entry name" value="ODORANT BINDING PROTEIN-RELATED"/>
    <property type="match status" value="1"/>
</dbReference>
<accession>A0ABM1YN69</accession>
<dbReference type="EnsemblMetazoa" id="AALFPA23_010662.R14970">
    <property type="protein sequence ID" value="AALFPA23_010662.P14970"/>
    <property type="gene ID" value="AALFPA23_010662"/>
</dbReference>
<dbReference type="Gene3D" id="1.10.238.20">
    <property type="entry name" value="Pheromone/general odorant binding protein domain"/>
    <property type="match status" value="1"/>
</dbReference>
<dbReference type="InterPro" id="IPR006170">
    <property type="entry name" value="PBP/GOBP"/>
</dbReference>
<evidence type="ECO:0000256" key="1">
    <source>
        <dbReference type="ARBA" id="ARBA00004613"/>
    </source>
</evidence>
<keyword evidence="5" id="KW-1015">Disulfide bond</keyword>
<keyword evidence="7" id="KW-1185">Reference proteome</keyword>
<dbReference type="Pfam" id="PF01395">
    <property type="entry name" value="PBP_GOBP"/>
    <property type="match status" value="1"/>
</dbReference>
<name>A0ABM1YN69_AEDAL</name>
<evidence type="ECO:0000313" key="7">
    <source>
        <dbReference type="Proteomes" id="UP000069940"/>
    </source>
</evidence>
<evidence type="ECO:0000313" key="6">
    <source>
        <dbReference type="EnsemblMetazoa" id="AALFPA23_010662.P14970"/>
    </source>
</evidence>
<protein>
    <submittedName>
        <fullName evidence="6">Uncharacterized protein</fullName>
    </submittedName>
</protein>
<proteinExistence type="inferred from homology"/>
<reference evidence="7" key="1">
    <citation type="journal article" date="2015" name="Proc. Natl. Acad. Sci. U.S.A.">
        <title>Genome sequence of the Asian Tiger mosquito, Aedes albopictus, reveals insights into its biology, genetics, and evolution.</title>
        <authorList>
            <person name="Chen X.G."/>
            <person name="Jiang X."/>
            <person name="Gu J."/>
            <person name="Xu M."/>
            <person name="Wu Y."/>
            <person name="Deng Y."/>
            <person name="Zhang C."/>
            <person name="Bonizzoni M."/>
            <person name="Dermauw W."/>
            <person name="Vontas J."/>
            <person name="Armbruster P."/>
            <person name="Huang X."/>
            <person name="Yang Y."/>
            <person name="Zhang H."/>
            <person name="He W."/>
            <person name="Peng H."/>
            <person name="Liu Y."/>
            <person name="Wu K."/>
            <person name="Chen J."/>
            <person name="Lirakis M."/>
            <person name="Topalis P."/>
            <person name="Van Leeuwen T."/>
            <person name="Hall A.B."/>
            <person name="Jiang X."/>
            <person name="Thorpe C."/>
            <person name="Mueller R.L."/>
            <person name="Sun C."/>
            <person name="Waterhouse R.M."/>
            <person name="Yan G."/>
            <person name="Tu Z.J."/>
            <person name="Fang X."/>
            <person name="James A.A."/>
        </authorList>
    </citation>
    <scope>NUCLEOTIDE SEQUENCE [LARGE SCALE GENOMIC DNA]</scope>
    <source>
        <strain evidence="7">Foshan</strain>
    </source>
</reference>
<dbReference type="GeneID" id="109421810"/>
<sequence>MSIIEWILTYTKYDVWKPLSHNNSRHQASCGEFHLNECTISLTRLDRRRRSPQKDLQRVSEQTCETNSQIMQIEWIIVLTSLIAAASAGWRLQTVDDLLRNRNKCIKILNMQDDLQEEFGLFDFPDQDSAKCVIKCIMNRMGLFNDKRGPHVGRLVRQMKFASVSSTKEIRGEILNCAYQDMEMDPEDVCERAYALYQCIQNSNLLLMKSPGSINT</sequence>
<dbReference type="CDD" id="cd23992">
    <property type="entry name" value="PBP_GOBP"/>
    <property type="match status" value="1"/>
</dbReference>
<evidence type="ECO:0000256" key="3">
    <source>
        <dbReference type="ARBA" id="ARBA00022525"/>
    </source>
</evidence>
<dbReference type="RefSeq" id="XP_029717520.2">
    <property type="nucleotide sequence ID" value="XM_029861660.2"/>
</dbReference>
<keyword evidence="4" id="KW-0732">Signal</keyword>